<organism evidence="2 3">
    <name type="scientific">Campylobacter iguaniorum</name>
    <dbReference type="NCBI Taxonomy" id="1244531"/>
    <lineage>
        <taxon>Bacteria</taxon>
        <taxon>Pseudomonadati</taxon>
        <taxon>Campylobacterota</taxon>
        <taxon>Epsilonproteobacteria</taxon>
        <taxon>Campylobacterales</taxon>
        <taxon>Campylobacteraceae</taxon>
        <taxon>Campylobacter</taxon>
    </lineage>
</organism>
<sequence length="159" mass="18405">MKFKNLILFYVAIDLVLIAVAGYFGDIYLLNSQVAMICSMLILFASYLGYKSRVDTKSVNYQLSDQEKAFFEDDWDADEPSEQQDLKQDLKKLRKKTKFNKMDFIGAFKPFRLVAYITLIVAFFMLLRRDLFEPFSFLGGLVVMPLGVFLAGVFTRDRN</sequence>
<dbReference type="EMBL" id="CP009043">
    <property type="protein sequence ID" value="AII15053.2"/>
    <property type="molecule type" value="Genomic_DNA"/>
</dbReference>
<proteinExistence type="predicted"/>
<feature type="transmembrane region" description="Helical" evidence="1">
    <location>
        <begin position="134"/>
        <end position="154"/>
    </location>
</feature>
<keyword evidence="1" id="KW-0812">Transmembrane</keyword>
<keyword evidence="1" id="KW-1133">Transmembrane helix</keyword>
<evidence type="ECO:0000313" key="3">
    <source>
        <dbReference type="Proteomes" id="UP000028486"/>
    </source>
</evidence>
<gene>
    <name evidence="2" type="ORF">CIG1485E_1219</name>
</gene>
<dbReference type="eggNOG" id="ENOG5030KYF">
    <property type="taxonomic scope" value="Bacteria"/>
</dbReference>
<reference evidence="3" key="1">
    <citation type="journal article" date="2014" name="Genome Announc.">
        <title>Complete Genome Sequence of Campylobacter iguaniorum Strain 1485ET, Isolated from a Bearded Dragon (Pogona vitticeps).</title>
        <authorList>
            <person name="Gilbert M.J."/>
            <person name="Miller W.G."/>
            <person name="Yee E."/>
            <person name="Kik M."/>
            <person name="Wagenaar J.A."/>
            <person name="Duim B."/>
        </authorList>
    </citation>
    <scope>NUCLEOTIDE SEQUENCE [LARGE SCALE GENOMIC DNA]</scope>
    <source>
        <strain evidence="3">1485E</strain>
    </source>
</reference>
<evidence type="ECO:0000313" key="2">
    <source>
        <dbReference type="EMBL" id="AII15053.2"/>
    </source>
</evidence>
<dbReference type="Proteomes" id="UP000028486">
    <property type="component" value="Chromosome"/>
</dbReference>
<dbReference type="AlphaFoldDB" id="A0A076FBI0"/>
<feature type="transmembrane region" description="Helical" evidence="1">
    <location>
        <begin position="104"/>
        <end position="128"/>
    </location>
</feature>
<keyword evidence="1" id="KW-0472">Membrane</keyword>
<evidence type="ECO:0000256" key="1">
    <source>
        <dbReference type="SAM" id="Phobius"/>
    </source>
</evidence>
<feature type="transmembrane region" description="Helical" evidence="1">
    <location>
        <begin position="30"/>
        <end position="50"/>
    </location>
</feature>
<keyword evidence="3" id="KW-1185">Reference proteome</keyword>
<name>A0A076FBI0_9BACT</name>
<accession>A0A076FBI0</accession>
<feature type="transmembrane region" description="Helical" evidence="1">
    <location>
        <begin position="7"/>
        <end position="24"/>
    </location>
</feature>
<dbReference type="KEGG" id="caj:CIG1485E_1219"/>
<dbReference type="STRING" id="1244531.CIG2463D_1310"/>
<protein>
    <submittedName>
        <fullName evidence="2">Hypothetical membrane protein</fullName>
    </submittedName>
</protein>